<feature type="compositionally biased region" description="Low complexity" evidence="1">
    <location>
        <begin position="122"/>
        <end position="143"/>
    </location>
</feature>
<dbReference type="PANTHER" id="PTHR33257:SF46">
    <property type="entry name" value="OVATE FAMILY PROTEIN"/>
    <property type="match status" value="1"/>
</dbReference>
<dbReference type="AlphaFoldDB" id="A0AAV8SHY6"/>
<feature type="region of interest" description="Disordered" evidence="1">
    <location>
        <begin position="122"/>
        <end position="168"/>
    </location>
</feature>
<evidence type="ECO:0000313" key="3">
    <source>
        <dbReference type="Proteomes" id="UP001159364"/>
    </source>
</evidence>
<dbReference type="PANTHER" id="PTHR33257">
    <property type="entry name" value="OS05G0165500 PROTEIN"/>
    <property type="match status" value="1"/>
</dbReference>
<proteinExistence type="predicted"/>
<dbReference type="EMBL" id="JAIWQS010000011">
    <property type="protein sequence ID" value="KAJ8751608.1"/>
    <property type="molecule type" value="Genomic_DNA"/>
</dbReference>
<name>A0AAV8SHY6_9ROSI</name>
<keyword evidence="3" id="KW-1185">Reference proteome</keyword>
<gene>
    <name evidence="2" type="ORF">K2173_016859</name>
</gene>
<dbReference type="Proteomes" id="UP001159364">
    <property type="component" value="Linkage Group LG11"/>
</dbReference>
<evidence type="ECO:0000256" key="1">
    <source>
        <dbReference type="SAM" id="MobiDB-lite"/>
    </source>
</evidence>
<organism evidence="2 3">
    <name type="scientific">Erythroxylum novogranatense</name>
    <dbReference type="NCBI Taxonomy" id="1862640"/>
    <lineage>
        <taxon>Eukaryota</taxon>
        <taxon>Viridiplantae</taxon>
        <taxon>Streptophyta</taxon>
        <taxon>Embryophyta</taxon>
        <taxon>Tracheophyta</taxon>
        <taxon>Spermatophyta</taxon>
        <taxon>Magnoliopsida</taxon>
        <taxon>eudicotyledons</taxon>
        <taxon>Gunneridae</taxon>
        <taxon>Pentapetalae</taxon>
        <taxon>rosids</taxon>
        <taxon>fabids</taxon>
        <taxon>Malpighiales</taxon>
        <taxon>Erythroxylaceae</taxon>
        <taxon>Erythroxylum</taxon>
    </lineage>
</organism>
<reference evidence="2 3" key="1">
    <citation type="submission" date="2021-09" db="EMBL/GenBank/DDBJ databases">
        <title>Genomic insights and catalytic innovation underlie evolution of tropane alkaloids biosynthesis.</title>
        <authorList>
            <person name="Wang Y.-J."/>
            <person name="Tian T."/>
            <person name="Huang J.-P."/>
            <person name="Huang S.-X."/>
        </authorList>
    </citation>
    <scope>NUCLEOTIDE SEQUENCE [LARGE SCALE GENOMIC DNA]</scope>
    <source>
        <strain evidence="2">KIB-2018</strain>
        <tissue evidence="2">Leaf</tissue>
    </source>
</reference>
<comment type="caution">
    <text evidence="2">The sequence shown here is derived from an EMBL/GenBank/DDBJ whole genome shotgun (WGS) entry which is preliminary data.</text>
</comment>
<accession>A0AAV8SHY6</accession>
<protein>
    <submittedName>
        <fullName evidence="2">Uncharacterized protein</fullName>
    </submittedName>
</protein>
<sequence length="209" mass="22948">MRRDSSNIPQLEPLKIKQDATKVCSKPLMTGHASTPNFSAEDDHGGATVSVPFIWESQPGTPKVKFRENSSLPPLTPPPSYFCNTPKGTTSAKKLSKPYNLLTTIFSKRATKRASLQVSPSSLLSSSSSWSPSFSTSSSNSTSMDTEYREPYGTLSPRKSSVSRMTADEEHRCSESPVSILCFGIGRGANARSKCRYPSMIKVLFKDYY</sequence>
<evidence type="ECO:0000313" key="2">
    <source>
        <dbReference type="EMBL" id="KAJ8751608.1"/>
    </source>
</evidence>